<evidence type="ECO:0000313" key="3">
    <source>
        <dbReference type="Proteomes" id="UP000198788"/>
    </source>
</evidence>
<dbReference type="InterPro" id="IPR011335">
    <property type="entry name" value="Restrct_endonuc-II-like"/>
</dbReference>
<keyword evidence="3" id="KW-1185">Reference proteome</keyword>
<dbReference type="STRING" id="871741.SAMN05192570_2761"/>
<evidence type="ECO:0000313" key="2">
    <source>
        <dbReference type="EMBL" id="SFS81549.1"/>
    </source>
</evidence>
<reference evidence="3" key="1">
    <citation type="submission" date="2016-10" db="EMBL/GenBank/DDBJ databases">
        <authorList>
            <person name="Varghese N."/>
            <person name="Submissions S."/>
        </authorList>
    </citation>
    <scope>NUCLEOTIDE SEQUENCE [LARGE SCALE GENOMIC DNA]</scope>
    <source>
        <strain evidence="3">CGMCC 1.10683</strain>
    </source>
</reference>
<sequence>MRREPAVYERRLWKLLRDRRLVGLKFRRQLVFEDGPYIADFICFRHRLIVEADGPRHDPERDAERDAWLRGQGFRVLRFANQVIETRGHEVVAAILAAAEANVDRN</sequence>
<dbReference type="CDD" id="cd01038">
    <property type="entry name" value="Endonuclease_DUF559"/>
    <property type="match status" value="1"/>
</dbReference>
<dbReference type="Pfam" id="PF04480">
    <property type="entry name" value="DUF559"/>
    <property type="match status" value="1"/>
</dbReference>
<dbReference type="GO" id="GO:0004519">
    <property type="term" value="F:endonuclease activity"/>
    <property type="evidence" value="ECO:0007669"/>
    <property type="project" value="UniProtKB-KW"/>
</dbReference>
<dbReference type="Gene3D" id="3.40.960.10">
    <property type="entry name" value="VSR Endonuclease"/>
    <property type="match status" value="1"/>
</dbReference>
<keyword evidence="2" id="KW-0540">Nuclease</keyword>
<dbReference type="AlphaFoldDB" id="A0A1I6SXA4"/>
<dbReference type="InterPro" id="IPR047216">
    <property type="entry name" value="Endonuclease_DUF559_bact"/>
</dbReference>
<gene>
    <name evidence="2" type="ORF">SAMN05192570_2761</name>
</gene>
<dbReference type="PANTHER" id="PTHR38590">
    <property type="entry name" value="BLL0828 PROTEIN"/>
    <property type="match status" value="1"/>
</dbReference>
<feature type="domain" description="DUF559" evidence="1">
    <location>
        <begin position="1"/>
        <end position="98"/>
    </location>
</feature>
<dbReference type="Proteomes" id="UP000198788">
    <property type="component" value="Unassembled WGS sequence"/>
</dbReference>
<dbReference type="PANTHER" id="PTHR38590:SF1">
    <property type="entry name" value="BLL0828 PROTEIN"/>
    <property type="match status" value="1"/>
</dbReference>
<dbReference type="InterPro" id="IPR007569">
    <property type="entry name" value="DUF559"/>
</dbReference>
<organism evidence="2 3">
    <name type="scientific">Brevundimonas viscosa</name>
    <dbReference type="NCBI Taxonomy" id="871741"/>
    <lineage>
        <taxon>Bacteria</taxon>
        <taxon>Pseudomonadati</taxon>
        <taxon>Pseudomonadota</taxon>
        <taxon>Alphaproteobacteria</taxon>
        <taxon>Caulobacterales</taxon>
        <taxon>Caulobacteraceae</taxon>
        <taxon>Brevundimonas</taxon>
    </lineage>
</organism>
<evidence type="ECO:0000259" key="1">
    <source>
        <dbReference type="Pfam" id="PF04480"/>
    </source>
</evidence>
<dbReference type="SUPFAM" id="SSF52980">
    <property type="entry name" value="Restriction endonuclease-like"/>
    <property type="match status" value="1"/>
</dbReference>
<protein>
    <submittedName>
        <fullName evidence="2">Very-short-patch-repair endonuclease</fullName>
    </submittedName>
</protein>
<proteinExistence type="predicted"/>
<dbReference type="EMBL" id="FOZV01000006">
    <property type="protein sequence ID" value="SFS81549.1"/>
    <property type="molecule type" value="Genomic_DNA"/>
</dbReference>
<name>A0A1I6SXA4_9CAUL</name>
<keyword evidence="2" id="KW-0378">Hydrolase</keyword>
<keyword evidence="2" id="KW-0255">Endonuclease</keyword>
<accession>A0A1I6SXA4</accession>